<dbReference type="SUPFAM" id="SSF55073">
    <property type="entry name" value="Nucleotide cyclase"/>
    <property type="match status" value="1"/>
</dbReference>
<feature type="compositionally biased region" description="Low complexity" evidence="1">
    <location>
        <begin position="288"/>
        <end position="301"/>
    </location>
</feature>
<dbReference type="SUPFAM" id="SSF141868">
    <property type="entry name" value="EAL domain-like"/>
    <property type="match status" value="1"/>
</dbReference>
<dbReference type="InterPro" id="IPR029787">
    <property type="entry name" value="Nucleotide_cyclase"/>
</dbReference>
<feature type="domain" description="GGDEF" evidence="3">
    <location>
        <begin position="468"/>
        <end position="600"/>
    </location>
</feature>
<proteinExistence type="predicted"/>
<dbReference type="AlphaFoldDB" id="A0A937RN98"/>
<dbReference type="CDD" id="cd00130">
    <property type="entry name" value="PAS"/>
    <property type="match status" value="1"/>
</dbReference>
<name>A0A937RN98_9ACTN</name>
<evidence type="ECO:0000313" key="5">
    <source>
        <dbReference type="Proteomes" id="UP000604475"/>
    </source>
</evidence>
<sequence length="882" mass="93792">MTAVDRYEDVFDALQTGMIVTRVADGRLCRVNSAACRILGRDGADLLGSYWPDLIDPTQRAELADRAERLDTTRDGVWAVVRFLRPDGTLVHSLSAGTVLDAGTERCFLTQLLDVSNLVAADWNLRLVLDNAPVSMFVVDQEGRVPVTGGCASRAVATSLRHAARSGVFEVFGDQPEILRMLRRALGGTRSHDVVTVDDSCYDLNLIPVTQGAGRPLVVVGVVSDVTDRERAATELRVRTDRQTALADLAQRALEMADEAELWRLGLQTLTEQLDADEVTVRDHASRRASAVPPAARPGGAEPDGVEPGDTEPGDTELGGAPRAAEAAGAPGGVGLTAGVDRPAPQAADPSGGDGTGEPVRRPEHGRVTAGDDPDDGALTPAAWVPVGRVGDRQATIIVRRAGRPLTTDELAFARSVAALLGAAALRIRMERDARYQALHDPLTGLPNRAALLRRLDRGLRRARVGGTRVGVLFIDLDGFKAVNDTLGHQAGDELLRTVADRLRREVRPRDVVGRLAGDEFAVLCDDVAGVEDLKAIGERVRHGLTAPIELRRPVSVGGSIGLAVSGPGLDEAEGLLDAADMAMYAAKRRGPGISVLFDEGLRAAAATRLNDTTALRQALAQDELIVRFAPVADRAGVIVGADALLCWRHPDRGLLGPYELDHVAVEAGLTADLDHWLVGRAGRAAAEWSATGDAPAGWSWRGPAPGGPAAGPPWPRQRRLYLRISERGAEDPEVRQAVVAQAARIAQRADGPGMALHVLLPDTLLGDCWRRADRVITELSDAGVRVGVDFAEVRPIRSAAGQDVPKRLGTIRVGPQQVGGVDHDPTSRAVFAGIVRFAHLLELEVAAREVHRPAELVAVRALGCDLAQGGAIGEPRANLPW</sequence>
<dbReference type="InterPro" id="IPR043128">
    <property type="entry name" value="Rev_trsase/Diguanyl_cyclase"/>
</dbReference>
<dbReference type="Pfam" id="PF00990">
    <property type="entry name" value="GGDEF"/>
    <property type="match status" value="1"/>
</dbReference>
<dbReference type="Gene3D" id="3.30.450.20">
    <property type="entry name" value="PAS domain"/>
    <property type="match status" value="2"/>
</dbReference>
<dbReference type="SMART" id="SM00267">
    <property type="entry name" value="GGDEF"/>
    <property type="match status" value="1"/>
</dbReference>
<dbReference type="CDD" id="cd01949">
    <property type="entry name" value="GGDEF"/>
    <property type="match status" value="1"/>
</dbReference>
<dbReference type="Gene3D" id="3.20.20.450">
    <property type="entry name" value="EAL domain"/>
    <property type="match status" value="1"/>
</dbReference>
<dbReference type="InterPro" id="IPR052155">
    <property type="entry name" value="Biofilm_reg_signaling"/>
</dbReference>
<dbReference type="InterPro" id="IPR035965">
    <property type="entry name" value="PAS-like_dom_sf"/>
</dbReference>
<keyword evidence="5" id="KW-1185">Reference proteome</keyword>
<dbReference type="Proteomes" id="UP000604475">
    <property type="component" value="Unassembled WGS sequence"/>
</dbReference>
<dbReference type="Pfam" id="PF13188">
    <property type="entry name" value="PAS_8"/>
    <property type="match status" value="1"/>
</dbReference>
<dbReference type="RefSeq" id="WP_203005578.1">
    <property type="nucleotide sequence ID" value="NZ_JADWYU010000244.1"/>
</dbReference>
<dbReference type="CDD" id="cd01948">
    <property type="entry name" value="EAL"/>
    <property type="match status" value="1"/>
</dbReference>
<dbReference type="InterPro" id="IPR000014">
    <property type="entry name" value="PAS"/>
</dbReference>
<feature type="compositionally biased region" description="Low complexity" evidence="1">
    <location>
        <begin position="319"/>
        <end position="329"/>
    </location>
</feature>
<dbReference type="SMART" id="SM00091">
    <property type="entry name" value="PAS"/>
    <property type="match status" value="1"/>
</dbReference>
<dbReference type="InterPro" id="IPR001633">
    <property type="entry name" value="EAL_dom"/>
</dbReference>
<evidence type="ECO:0000256" key="1">
    <source>
        <dbReference type="SAM" id="MobiDB-lite"/>
    </source>
</evidence>
<dbReference type="NCBIfam" id="TIGR00254">
    <property type="entry name" value="GGDEF"/>
    <property type="match status" value="1"/>
</dbReference>
<dbReference type="NCBIfam" id="TIGR00229">
    <property type="entry name" value="sensory_box"/>
    <property type="match status" value="1"/>
</dbReference>
<protein>
    <submittedName>
        <fullName evidence="4">Diguanylate cyclase</fullName>
    </submittedName>
</protein>
<organism evidence="4 5">
    <name type="scientific">Frankia nepalensis</name>
    <dbReference type="NCBI Taxonomy" id="1836974"/>
    <lineage>
        <taxon>Bacteria</taxon>
        <taxon>Bacillati</taxon>
        <taxon>Actinomycetota</taxon>
        <taxon>Actinomycetes</taxon>
        <taxon>Frankiales</taxon>
        <taxon>Frankiaceae</taxon>
        <taxon>Frankia</taxon>
    </lineage>
</organism>
<reference evidence="4" key="1">
    <citation type="submission" date="2020-12" db="EMBL/GenBank/DDBJ databases">
        <title>Genomic characterization of non-nitrogen-fixing Frankia strains.</title>
        <authorList>
            <person name="Carlos-Shanley C."/>
            <person name="Guerra T."/>
            <person name="Hahn D."/>
        </authorList>
    </citation>
    <scope>NUCLEOTIDE SEQUENCE</scope>
    <source>
        <strain evidence="4">CN6</strain>
    </source>
</reference>
<dbReference type="PANTHER" id="PTHR44757">
    <property type="entry name" value="DIGUANYLATE CYCLASE DGCP"/>
    <property type="match status" value="1"/>
</dbReference>
<dbReference type="PROSITE" id="PS50887">
    <property type="entry name" value="GGDEF"/>
    <property type="match status" value="1"/>
</dbReference>
<dbReference type="InterPro" id="IPR000160">
    <property type="entry name" value="GGDEF_dom"/>
</dbReference>
<dbReference type="SMART" id="SM00052">
    <property type="entry name" value="EAL"/>
    <property type="match status" value="1"/>
</dbReference>
<dbReference type="Pfam" id="PF00563">
    <property type="entry name" value="EAL"/>
    <property type="match status" value="2"/>
</dbReference>
<evidence type="ECO:0000259" key="3">
    <source>
        <dbReference type="PROSITE" id="PS50887"/>
    </source>
</evidence>
<dbReference type="InterPro" id="IPR035919">
    <property type="entry name" value="EAL_sf"/>
</dbReference>
<evidence type="ECO:0000313" key="4">
    <source>
        <dbReference type="EMBL" id="MBL7629573.1"/>
    </source>
</evidence>
<dbReference type="SUPFAM" id="SSF55785">
    <property type="entry name" value="PYP-like sensor domain (PAS domain)"/>
    <property type="match status" value="2"/>
</dbReference>
<dbReference type="EMBL" id="JAEACQ010000232">
    <property type="protein sequence ID" value="MBL7629573.1"/>
    <property type="molecule type" value="Genomic_DNA"/>
</dbReference>
<comment type="caution">
    <text evidence="4">The sequence shown here is derived from an EMBL/GenBank/DDBJ whole genome shotgun (WGS) entry which is preliminary data.</text>
</comment>
<evidence type="ECO:0000259" key="2">
    <source>
        <dbReference type="PROSITE" id="PS50883"/>
    </source>
</evidence>
<dbReference type="PANTHER" id="PTHR44757:SF2">
    <property type="entry name" value="BIOFILM ARCHITECTURE MAINTENANCE PROTEIN MBAA"/>
    <property type="match status" value="1"/>
</dbReference>
<gene>
    <name evidence="4" type="ORF">I7412_20855</name>
</gene>
<dbReference type="Gene3D" id="3.30.70.270">
    <property type="match status" value="1"/>
</dbReference>
<dbReference type="PROSITE" id="PS50883">
    <property type="entry name" value="EAL"/>
    <property type="match status" value="1"/>
</dbReference>
<accession>A0A937RN98</accession>
<feature type="domain" description="EAL" evidence="2">
    <location>
        <begin position="609"/>
        <end position="882"/>
    </location>
</feature>
<feature type="compositionally biased region" description="Acidic residues" evidence="1">
    <location>
        <begin position="304"/>
        <end position="315"/>
    </location>
</feature>
<feature type="region of interest" description="Disordered" evidence="1">
    <location>
        <begin position="279"/>
        <end position="382"/>
    </location>
</feature>